<dbReference type="SUPFAM" id="SSF48452">
    <property type="entry name" value="TPR-like"/>
    <property type="match status" value="1"/>
</dbReference>
<dbReference type="eggNOG" id="COG3267">
    <property type="taxonomic scope" value="Bacteria"/>
</dbReference>
<evidence type="ECO:0000256" key="1">
    <source>
        <dbReference type="PROSITE-ProRule" id="PRU00339"/>
    </source>
</evidence>
<reference evidence="2 3" key="2">
    <citation type="journal article" date="2011" name="Stand. Genomic Sci.">
        <title>Complete genome sequence of Truepera radiovictrix type strain (RQ-24).</title>
        <authorList>
            <person name="Ivanova N."/>
            <person name="Rohde C."/>
            <person name="Munk C."/>
            <person name="Nolan M."/>
            <person name="Lucas S."/>
            <person name="Del Rio T.G."/>
            <person name="Tice H."/>
            <person name="Deshpande S."/>
            <person name="Cheng J.F."/>
            <person name="Tapia R."/>
            <person name="Han C."/>
            <person name="Goodwin L."/>
            <person name="Pitluck S."/>
            <person name="Liolios K."/>
            <person name="Mavromatis K."/>
            <person name="Mikhailova N."/>
            <person name="Pati A."/>
            <person name="Chen A."/>
            <person name="Palaniappan K."/>
            <person name="Land M."/>
            <person name="Hauser L."/>
            <person name="Chang Y.J."/>
            <person name="Jeffries C.D."/>
            <person name="Brambilla E."/>
            <person name="Rohde M."/>
            <person name="Goker M."/>
            <person name="Tindall B.J."/>
            <person name="Woyke T."/>
            <person name="Bristow J."/>
            <person name="Eisen J.A."/>
            <person name="Markowitz V."/>
            <person name="Hugenholtz P."/>
            <person name="Kyrpides N.C."/>
            <person name="Klenk H.P."/>
            <person name="Lapidus A."/>
        </authorList>
    </citation>
    <scope>NUCLEOTIDE SEQUENCE [LARGE SCALE GENOMIC DNA]</scope>
    <source>
        <strain evidence="3">DSM 17093 / CIP 108686 / LMG 22925 / RQ-24</strain>
    </source>
</reference>
<keyword evidence="1" id="KW-0802">TPR repeat</keyword>
<feature type="repeat" description="TPR" evidence="1">
    <location>
        <begin position="645"/>
        <end position="678"/>
    </location>
</feature>
<name>D7CXQ9_TRURR</name>
<protein>
    <submittedName>
        <fullName evidence="2">Tetratricopeptide TPR_2 repeat protein</fullName>
    </submittedName>
</protein>
<dbReference type="SMART" id="SM00028">
    <property type="entry name" value="TPR"/>
    <property type="match status" value="2"/>
</dbReference>
<keyword evidence="3" id="KW-1185">Reference proteome</keyword>
<evidence type="ECO:0000313" key="3">
    <source>
        <dbReference type="Proteomes" id="UP000000379"/>
    </source>
</evidence>
<dbReference type="InterPro" id="IPR019734">
    <property type="entry name" value="TPR_rpt"/>
</dbReference>
<dbReference type="eggNOG" id="COG0457">
    <property type="taxonomic scope" value="Bacteria"/>
</dbReference>
<dbReference type="InterPro" id="IPR011990">
    <property type="entry name" value="TPR-like_helical_dom_sf"/>
</dbReference>
<dbReference type="Proteomes" id="UP000000379">
    <property type="component" value="Chromosome"/>
</dbReference>
<proteinExistence type="predicted"/>
<dbReference type="STRING" id="649638.Trad_1542"/>
<dbReference type="AlphaFoldDB" id="D7CXQ9"/>
<gene>
    <name evidence="2" type="ordered locus">Trad_1542</name>
</gene>
<accession>D7CXQ9</accession>
<reference evidence="3" key="1">
    <citation type="submission" date="2010-05" db="EMBL/GenBank/DDBJ databases">
        <title>The complete genome of Truepera radiovictris DSM 17093.</title>
        <authorList>
            <consortium name="US DOE Joint Genome Institute (JGI-PGF)"/>
            <person name="Lucas S."/>
            <person name="Copeland A."/>
            <person name="Lapidus A."/>
            <person name="Glavina del Rio T."/>
            <person name="Dalin E."/>
            <person name="Tice H."/>
            <person name="Bruce D."/>
            <person name="Goodwin L."/>
            <person name="Pitluck S."/>
            <person name="Kyrpides N."/>
            <person name="Mavromatis K."/>
            <person name="Ovchinnikova G."/>
            <person name="Munk A.C."/>
            <person name="Detter J.C."/>
            <person name="Han C."/>
            <person name="Tapia R."/>
            <person name="Land M."/>
            <person name="Hauser L."/>
            <person name="Markowitz V."/>
            <person name="Cheng J.-F."/>
            <person name="Hugenholtz P."/>
            <person name="Woyke T."/>
            <person name="Wu D."/>
            <person name="Tindall B."/>
            <person name="Pomrenke H.G."/>
            <person name="Brambilla E."/>
            <person name="Klenk H.-P."/>
            <person name="Eisen J.A."/>
        </authorList>
    </citation>
    <scope>NUCLEOTIDE SEQUENCE [LARGE SCALE GENOMIC DNA]</scope>
    <source>
        <strain evidence="3">DSM 17093 / CIP 108686 / LMG 22925 / RQ-24</strain>
    </source>
</reference>
<sequence>MTTQMQKRPAPAEETPWLALLAPLRERLGTRDAWGKKGSLRWLERAVVARGGRGGSVRNILYKDLGSFEEKRRLFDLLRELYAEAGLPTPDEPEALRSAGAKRLLGRDKRLHFARFVREVRAGARPQLVVVGGAATGKSVLLEGVQAALPESLVLNLARDLSPALFVLAETLGVTGSYKRLSAQLSPQQPFAQSAALQEHLRRELAAHLNAAQRPLLLRAEARATLAGVALRGADGAEVTLTTWLEPFLVALKVPYLAALSEPPQHLPYKPLRPPSRREARRFLSERLPGAPSDLLESLLNRAGLNYGELSRLALLERSRAGAGGEGRLQRDPALQPLLQALAALSPEADPAVPVALLETLLGRPLTALTQAEAALIEPLEGAFVKVTLRSLLPQAVPRELHRRALAFYRGGPNRFRWLYHAKEAGAYDELVALLNEDPSRLALLPGLWEEAQSWPPEAQIGLAFAVVRYRAVLGDYTHPEAQRALARLSSSHDPQASAWARVKMAEARIDEGRFTEAAALIAALPPLSGEAAAELLLVRAALARWRGAYAEAEAHVQRALKLPIPPLLEDRARLWRGLVAKDAGRFDEAFESLSQVAHNPLLVGRARYQEGDLRTRLGDPVGGVRAISEALQRLGSSVSSEERARVLARLGTALRLSGRFTEARAQFSAALAAAPDPFTKARVQSEAAVVESAQARPWEALQLAAAADTFYRGYLEAATTRLEEARYRARRTRYRLAVAYFVWATGDPYCPPFRGVQSPLRSTERAEGLLRELLDEVAPLAGSADRYASLHLDVARALALVLPAPQALAVLRGLEHAVPDYLKVTLRLALTEALLRGRETAEAASYLARLRTLPPDPGLRAWRAALEAELLLDLGQGETAGDVIAEALTLPRAFRAQLGRVWGRCLVERGQEALAERWLNPHANPTLALPEALALRFHGGLASAPSAAPAERVA</sequence>
<evidence type="ECO:0000313" key="2">
    <source>
        <dbReference type="EMBL" id="ADI14661.1"/>
    </source>
</evidence>
<organism evidence="2 3">
    <name type="scientific">Truepera radiovictrix (strain DSM 17093 / CIP 108686 / LMG 22925 / RQ-24)</name>
    <dbReference type="NCBI Taxonomy" id="649638"/>
    <lineage>
        <taxon>Bacteria</taxon>
        <taxon>Thermotogati</taxon>
        <taxon>Deinococcota</taxon>
        <taxon>Deinococci</taxon>
        <taxon>Trueperales</taxon>
        <taxon>Trueperaceae</taxon>
        <taxon>Truepera</taxon>
    </lineage>
</organism>
<dbReference type="EMBL" id="CP002049">
    <property type="protein sequence ID" value="ADI14661.1"/>
    <property type="molecule type" value="Genomic_DNA"/>
</dbReference>
<dbReference type="PROSITE" id="PS50005">
    <property type="entry name" value="TPR"/>
    <property type="match status" value="1"/>
</dbReference>
<dbReference type="KEGG" id="tra:Trad_1542"/>
<dbReference type="HOGENOM" id="CLU_314187_0_0_0"/>
<dbReference type="Gene3D" id="1.25.40.10">
    <property type="entry name" value="Tetratricopeptide repeat domain"/>
    <property type="match status" value="1"/>
</dbReference>
<dbReference type="RefSeq" id="WP_013178029.1">
    <property type="nucleotide sequence ID" value="NC_014221.1"/>
</dbReference>